<name>A0AAJ7WSX0_PETMA</name>
<sequence length="434" mass="47679">MFTTRVLVSLASIAECGRPRSLLVLADRVGLSGSLRTFLSALPGSCSGARSKPPPRRTRTPGRVVVCAGESQGTFDLKASSSGGAQENVRNNGFWLIGHTNNNRWRFDGGGDDDGKVFNAPLPVAAAFGLSFLSKFWGNEDDEEKTPEEKIIHLLKQAKLCVLKKDLKGAEKKLHEALFMAEEEKHTNAIIYTYDLMANVAFLAGKLDSAETLFKATLGLMLSSGVEKDSNAAIEISLKLAAIYAMQGKNELAVLGYEWCVKLMEEKLVRLKEVTDGSLSEEYKANTRLLLGMTLDSFGRYLRANGHWELARQQYVKALAISHEVQGDQHPQTVVLMSDLATTLDALGRFAEAEELSGRACIIAEETEHPEQPTVFLNHAGVLLHQENYSLAKAMYMKALQLAQKQKDAITAQEVRKGLDELQKRRAKAQIAAV</sequence>
<dbReference type="AlphaFoldDB" id="A0AAJ7WSX0"/>
<evidence type="ECO:0000256" key="1">
    <source>
        <dbReference type="ARBA" id="ARBA00004173"/>
    </source>
</evidence>
<dbReference type="GO" id="GO:0034551">
    <property type="term" value="P:mitochondrial respiratory chain complex III assembly"/>
    <property type="evidence" value="ECO:0007669"/>
    <property type="project" value="InterPro"/>
</dbReference>
<proteinExistence type="inferred from homology"/>
<evidence type="ECO:0000256" key="3">
    <source>
        <dbReference type="ARBA" id="ARBA00022737"/>
    </source>
</evidence>
<dbReference type="PANTHER" id="PTHR13143">
    <property type="entry name" value="TETRATRICOPEPTIDE REPEAT PROTEIN 19"/>
    <property type="match status" value="1"/>
</dbReference>
<dbReference type="SMART" id="SM00028">
    <property type="entry name" value="TPR"/>
    <property type="match status" value="6"/>
</dbReference>
<dbReference type="KEGG" id="pmrn:116941033"/>
<evidence type="ECO:0000313" key="7">
    <source>
        <dbReference type="Proteomes" id="UP001318040"/>
    </source>
</evidence>
<dbReference type="Pfam" id="PF13424">
    <property type="entry name" value="TPR_12"/>
    <property type="match status" value="1"/>
</dbReference>
<evidence type="ECO:0000256" key="4">
    <source>
        <dbReference type="ARBA" id="ARBA00022803"/>
    </source>
</evidence>
<dbReference type="InterPro" id="IPR040395">
    <property type="entry name" value="TTC19"/>
</dbReference>
<dbReference type="Gene3D" id="1.25.40.10">
    <property type="entry name" value="Tetratricopeptide repeat domain"/>
    <property type="match status" value="2"/>
</dbReference>
<evidence type="ECO:0000256" key="5">
    <source>
        <dbReference type="ARBA" id="ARBA00022946"/>
    </source>
</evidence>
<dbReference type="InterPro" id="IPR011990">
    <property type="entry name" value="TPR-like_helical_dom_sf"/>
</dbReference>
<dbReference type="Proteomes" id="UP001318040">
    <property type="component" value="Chromosome 10"/>
</dbReference>
<keyword evidence="5" id="KW-0809">Transit peptide</keyword>
<dbReference type="SUPFAM" id="SSF48452">
    <property type="entry name" value="TPR-like"/>
    <property type="match status" value="2"/>
</dbReference>
<reference evidence="8" key="1">
    <citation type="submission" date="2025-08" db="UniProtKB">
        <authorList>
            <consortium name="RefSeq"/>
        </authorList>
    </citation>
    <scope>IDENTIFICATION</scope>
    <source>
        <tissue evidence="8">Sperm</tissue>
    </source>
</reference>
<gene>
    <name evidence="8" type="primary">TTC19</name>
</gene>
<keyword evidence="4" id="KW-0802">TPR repeat</keyword>
<organism evidence="7 8">
    <name type="scientific">Petromyzon marinus</name>
    <name type="common">Sea lamprey</name>
    <dbReference type="NCBI Taxonomy" id="7757"/>
    <lineage>
        <taxon>Eukaryota</taxon>
        <taxon>Metazoa</taxon>
        <taxon>Chordata</taxon>
        <taxon>Craniata</taxon>
        <taxon>Vertebrata</taxon>
        <taxon>Cyclostomata</taxon>
        <taxon>Hyperoartia</taxon>
        <taxon>Petromyzontiformes</taxon>
        <taxon>Petromyzontidae</taxon>
        <taxon>Petromyzon</taxon>
    </lineage>
</organism>
<accession>A0AAJ7WSX0</accession>
<protein>
    <submittedName>
        <fullName evidence="8">Tetratricopeptide repeat protein 19, mitochondrial isoform X1</fullName>
    </submittedName>
</protein>
<evidence type="ECO:0000256" key="6">
    <source>
        <dbReference type="ARBA" id="ARBA00023128"/>
    </source>
</evidence>
<dbReference type="CTD" id="54902"/>
<dbReference type="InterPro" id="IPR019734">
    <property type="entry name" value="TPR_rpt"/>
</dbReference>
<evidence type="ECO:0000313" key="8">
    <source>
        <dbReference type="RefSeq" id="XP_032807488.1"/>
    </source>
</evidence>
<dbReference type="GO" id="GO:0005743">
    <property type="term" value="C:mitochondrial inner membrane"/>
    <property type="evidence" value="ECO:0007669"/>
    <property type="project" value="TreeGrafter"/>
</dbReference>
<keyword evidence="6" id="KW-0496">Mitochondrion</keyword>
<dbReference type="RefSeq" id="XP_032807488.1">
    <property type="nucleotide sequence ID" value="XM_032951597.1"/>
</dbReference>
<comment type="subcellular location">
    <subcellularLocation>
        <location evidence="1">Mitochondrion</location>
    </subcellularLocation>
</comment>
<dbReference type="PANTHER" id="PTHR13143:SF6">
    <property type="entry name" value="TETRATRICOPEPTIDE REPEAT PROTEIN 19, MITOCHONDRIAL"/>
    <property type="match status" value="1"/>
</dbReference>
<evidence type="ECO:0000256" key="2">
    <source>
        <dbReference type="ARBA" id="ARBA00008219"/>
    </source>
</evidence>
<keyword evidence="3" id="KW-0677">Repeat</keyword>
<dbReference type="GeneID" id="116941033"/>
<keyword evidence="7" id="KW-1185">Reference proteome</keyword>
<comment type="similarity">
    <text evidence="2">Belongs to the TTC19 family.</text>
</comment>